<protein>
    <submittedName>
        <fullName evidence="1">Uncharacterized protein</fullName>
    </submittedName>
</protein>
<accession>A0ACB7TJQ7</accession>
<name>A0ACB7TJQ7_HYAAI</name>
<evidence type="ECO:0000313" key="2">
    <source>
        <dbReference type="Proteomes" id="UP000821845"/>
    </source>
</evidence>
<dbReference type="EMBL" id="CM023481">
    <property type="protein sequence ID" value="KAH6946368.1"/>
    <property type="molecule type" value="Genomic_DNA"/>
</dbReference>
<proteinExistence type="predicted"/>
<evidence type="ECO:0000313" key="1">
    <source>
        <dbReference type="EMBL" id="KAH6946368.1"/>
    </source>
</evidence>
<gene>
    <name evidence="1" type="ORF">HPB50_013128</name>
</gene>
<organism evidence="1 2">
    <name type="scientific">Hyalomma asiaticum</name>
    <name type="common">Tick</name>
    <dbReference type="NCBI Taxonomy" id="266040"/>
    <lineage>
        <taxon>Eukaryota</taxon>
        <taxon>Metazoa</taxon>
        <taxon>Ecdysozoa</taxon>
        <taxon>Arthropoda</taxon>
        <taxon>Chelicerata</taxon>
        <taxon>Arachnida</taxon>
        <taxon>Acari</taxon>
        <taxon>Parasitiformes</taxon>
        <taxon>Ixodida</taxon>
        <taxon>Ixodoidea</taxon>
        <taxon>Ixodidae</taxon>
        <taxon>Hyalomminae</taxon>
        <taxon>Hyalomma</taxon>
    </lineage>
</organism>
<dbReference type="Proteomes" id="UP000821845">
    <property type="component" value="Chromosome 1"/>
</dbReference>
<keyword evidence="2" id="KW-1185">Reference proteome</keyword>
<reference evidence="1" key="1">
    <citation type="submission" date="2020-05" db="EMBL/GenBank/DDBJ databases">
        <title>Large-scale comparative analyses of tick genomes elucidate their genetic diversity and vector capacities.</title>
        <authorList>
            <person name="Jia N."/>
            <person name="Wang J."/>
            <person name="Shi W."/>
            <person name="Du L."/>
            <person name="Sun Y."/>
            <person name="Zhan W."/>
            <person name="Jiang J."/>
            <person name="Wang Q."/>
            <person name="Zhang B."/>
            <person name="Ji P."/>
            <person name="Sakyi L.B."/>
            <person name="Cui X."/>
            <person name="Yuan T."/>
            <person name="Jiang B."/>
            <person name="Yang W."/>
            <person name="Lam T.T.-Y."/>
            <person name="Chang Q."/>
            <person name="Ding S."/>
            <person name="Wang X."/>
            <person name="Zhu J."/>
            <person name="Ruan X."/>
            <person name="Zhao L."/>
            <person name="Wei J."/>
            <person name="Que T."/>
            <person name="Du C."/>
            <person name="Cheng J."/>
            <person name="Dai P."/>
            <person name="Han X."/>
            <person name="Huang E."/>
            <person name="Gao Y."/>
            <person name="Liu J."/>
            <person name="Shao H."/>
            <person name="Ye R."/>
            <person name="Li L."/>
            <person name="Wei W."/>
            <person name="Wang X."/>
            <person name="Wang C."/>
            <person name="Yang T."/>
            <person name="Huo Q."/>
            <person name="Li W."/>
            <person name="Guo W."/>
            <person name="Chen H."/>
            <person name="Zhou L."/>
            <person name="Ni X."/>
            <person name="Tian J."/>
            <person name="Zhou Y."/>
            <person name="Sheng Y."/>
            <person name="Liu T."/>
            <person name="Pan Y."/>
            <person name="Xia L."/>
            <person name="Li J."/>
            <person name="Zhao F."/>
            <person name="Cao W."/>
        </authorList>
    </citation>
    <scope>NUCLEOTIDE SEQUENCE</scope>
    <source>
        <strain evidence="1">Hyas-2018</strain>
    </source>
</reference>
<sequence length="343" mass="38445">MARVPPRPEQTTLQIVVQGVQREVKALHNPDGSFMTDANGYIYEASVGRRRAIAIFSCAMSTFQMSVFALGKRVTLQFMAENRENVPPAQPPTPAPACDGDNGSDGALAAFPAASASAEDVEELWSARKTKFFIAKYSEMKDLVGKTRALRTRKLLWKKLAELINTEFLCNMTATQVENKWKSLDRAYKKSKKDNNSSGHHRVNCEYEEELAEVLEKEHSVNPSLLLEPGKTILPSDASSDRTSTTEAPQDMPVPVEGNTASKLESSTASKRKRHSRSQVTPLLEALEKMQASRARQEEAAMKQLEERKKWEEAKSKRHDERMQRFDRLIDILANKHGAQNGQ</sequence>
<comment type="caution">
    <text evidence="1">The sequence shown here is derived from an EMBL/GenBank/DDBJ whole genome shotgun (WGS) entry which is preliminary data.</text>
</comment>